<proteinExistence type="predicted"/>
<feature type="compositionally biased region" description="Low complexity" evidence="1">
    <location>
        <begin position="183"/>
        <end position="205"/>
    </location>
</feature>
<dbReference type="GeneID" id="66080880"/>
<feature type="region of interest" description="Disordered" evidence="1">
    <location>
        <begin position="168"/>
        <end position="205"/>
    </location>
</feature>
<dbReference type="Proteomes" id="UP001049176">
    <property type="component" value="Chromosome 7"/>
</dbReference>
<keyword evidence="4" id="KW-1185">Reference proteome</keyword>
<reference evidence="3" key="1">
    <citation type="journal article" date="2021" name="Genome Biol. Evol.">
        <title>The assembled and annotated genome of the fairy-ring fungus Marasmius oreades.</title>
        <authorList>
            <person name="Hiltunen M."/>
            <person name="Ament-Velasquez S.L."/>
            <person name="Johannesson H."/>
        </authorList>
    </citation>
    <scope>NUCLEOTIDE SEQUENCE</scope>
    <source>
        <strain evidence="3">03SP1</strain>
    </source>
</reference>
<dbReference type="AlphaFoldDB" id="A0A9P7RVI4"/>
<feature type="chain" id="PRO_5040255429" evidence="2">
    <location>
        <begin position="17"/>
        <end position="237"/>
    </location>
</feature>
<feature type="signal peptide" evidence="2">
    <location>
        <begin position="1"/>
        <end position="16"/>
    </location>
</feature>
<comment type="caution">
    <text evidence="3">The sequence shown here is derived from an EMBL/GenBank/DDBJ whole genome shotgun (WGS) entry which is preliminary data.</text>
</comment>
<evidence type="ECO:0000256" key="1">
    <source>
        <dbReference type="SAM" id="MobiDB-lite"/>
    </source>
</evidence>
<accession>A0A9P7RVI4</accession>
<evidence type="ECO:0000313" key="3">
    <source>
        <dbReference type="EMBL" id="KAG7090202.1"/>
    </source>
</evidence>
<keyword evidence="2" id="KW-0732">Signal</keyword>
<feature type="compositionally biased region" description="Low complexity" evidence="1">
    <location>
        <begin position="40"/>
        <end position="74"/>
    </location>
</feature>
<organism evidence="3 4">
    <name type="scientific">Marasmius oreades</name>
    <name type="common">fairy-ring Marasmius</name>
    <dbReference type="NCBI Taxonomy" id="181124"/>
    <lineage>
        <taxon>Eukaryota</taxon>
        <taxon>Fungi</taxon>
        <taxon>Dikarya</taxon>
        <taxon>Basidiomycota</taxon>
        <taxon>Agaricomycotina</taxon>
        <taxon>Agaricomycetes</taxon>
        <taxon>Agaricomycetidae</taxon>
        <taxon>Agaricales</taxon>
        <taxon>Marasmiineae</taxon>
        <taxon>Marasmiaceae</taxon>
        <taxon>Marasmius</taxon>
    </lineage>
</organism>
<feature type="region of interest" description="Disordered" evidence="1">
    <location>
        <begin position="23"/>
        <end position="74"/>
    </location>
</feature>
<protein>
    <submittedName>
        <fullName evidence="3">Uncharacterized protein</fullName>
    </submittedName>
</protein>
<sequence length="237" mass="23013">MRFSLILSALAISVVATSVNKRQEANEGENGSTVVDSSAAGESSTMIMSSSSGAGGSVSTSAPASSGSGTSTSSQCVALCDKASTIYETCHNQSNSLTCFCTPASIDGLADCAACKDAIGTSDAKMEASALKDQIGGILQACMSQSMTVASPSKITITSTASVGNPSQITAPPAAKITGGAGTSNKSASASKSGASSSPSGTSANRNGADNAFGISASLVGLAVLVGAAGSFGYDFV</sequence>
<gene>
    <name evidence="3" type="ORF">E1B28_011805</name>
</gene>
<dbReference type="OrthoDB" id="3087116at2759"/>
<dbReference type="RefSeq" id="XP_043006672.1">
    <property type="nucleotide sequence ID" value="XM_043156859.1"/>
</dbReference>
<dbReference type="EMBL" id="CM032187">
    <property type="protein sequence ID" value="KAG7090202.1"/>
    <property type="molecule type" value="Genomic_DNA"/>
</dbReference>
<evidence type="ECO:0000256" key="2">
    <source>
        <dbReference type="SAM" id="SignalP"/>
    </source>
</evidence>
<evidence type="ECO:0000313" key="4">
    <source>
        <dbReference type="Proteomes" id="UP001049176"/>
    </source>
</evidence>
<name>A0A9P7RVI4_9AGAR</name>